<dbReference type="PANTHER" id="PTHR19331">
    <property type="entry name" value="SCAVENGER RECEPTOR DOMAIN-CONTAINING"/>
    <property type="match status" value="1"/>
</dbReference>
<evidence type="ECO:0000313" key="11">
    <source>
        <dbReference type="Proteomes" id="UP000007110"/>
    </source>
</evidence>
<name>A0A7M7PGC8_STRPU</name>
<keyword evidence="7" id="KW-0472">Membrane</keyword>
<dbReference type="InterPro" id="IPR036772">
    <property type="entry name" value="SRCR-like_dom_sf"/>
</dbReference>
<dbReference type="PRINTS" id="PR00258">
    <property type="entry name" value="SPERACTRCPTR"/>
</dbReference>
<feature type="domain" description="SRCR" evidence="9">
    <location>
        <begin position="569"/>
        <end position="666"/>
    </location>
</feature>
<evidence type="ECO:0000256" key="4">
    <source>
        <dbReference type="ARBA" id="ARBA00023180"/>
    </source>
</evidence>
<sequence length="1151" mass="122041">MMMDLRLILFIGSLFLLLSPDLFQTILAQEQYDVRLVGGSTAAEGRVEIYYRSSWGTVCDGTYTWAREESQVVCQQLGYSGNAETHAKAAFGQGTGTIWLDDVNCIGGETSLSSCTHRNWGTNNCSHAEDVGVRCQTSDVTDGSLRLAGGARTNEGRVEIYHNGQWGTVCDDNWDTTDANIACRQLGYKGVDVLINGGSGLGPIWLDEVTCLGSEFRLSSCPHSGWGVNNCSHSEDAGMRCSSLIFIDGSLRLAGGATTNEGRVEIYHNGQWGTVCDDSWYYTEADVACRQLGFPGVDVLIDGGSGMGPIWLAGVICLSFDFRLSSCYHSAWGVNNCGHSEDAGVRCLTAAVNNGSLRLAGGATTNEGRVEIYHNGQWGTVCDDNWDTTDAAVACRQLGYVGVDVLIDGGSGLGPIWLDEVTCFGSEVMLSSCRHSGWGTNNCVHSEDAGVRCLSSSVNNGSLRLAGGATTNEGRVEIYHNGQWGTVCDDNWDTTDAAVACRQLGYVGVDVLIDGGSGLGPIWLDEVTCFGSEVMLSSCRHSGWGTNNCVHSEDAGVRCLSSSVADGSLRLAGGATIHEGRVEIYHNGQWGTVCDDNWDTTDADVACRQLGYVRVDVLIDGGSGSGPIWLDEVACGGSEAMLSSCYHSGWGTNNCGHSEDAGVRCSSSDVTEGSLRLAGGATIYEGRVEIYHDGQWGTVCDDNWDTTDVDVACRQLGYVGSVALIDGGTGLGPIWLDEVACDGSEVMLSSCSHSGWGTNNCGHSEDAGVQCFSAADLEKTLRLSGGADENEGRIEIFHAGEWGTVCDDSWDIQDGVVACRQLGYFGVDTVYDGAHFGEGSGTIWLDDMQCRGTEDRLSVCSGGSSWGVHNCSHAEDAGVRCLLTSDAGNGEVRLVDGPSEREGRLEIFHAFQWGSICDYSWDRADSEVVCGQLGFSGKADYFTANQKGYGILEGQIWLDSVSCDGYEVRLEHCDHSGWGVHDCTHSEDVGVACHATGRGGGLSGGAITVIVIGSLFGISCCYHRCCKGDKKKPPNNVQITTQTRIEGPLESGAMLRVEDGDNIPPATAVDPDPGQPDLPPPSYDDITKYSPYGGLGPEGAYPPPASVPAYPSAPPSSMPYPPPSTSASVTYHFPPGDSGAVLTAPPAYSDS</sequence>
<dbReference type="EnsemblMetazoa" id="XM_030995589">
    <property type="protein sequence ID" value="XP_030851449"/>
    <property type="gene ID" value="LOC575431"/>
</dbReference>
<dbReference type="Gene3D" id="3.10.250.10">
    <property type="entry name" value="SRCR-like domain"/>
    <property type="match status" value="9"/>
</dbReference>
<dbReference type="GeneID" id="575431"/>
<feature type="domain" description="SRCR" evidence="9">
    <location>
        <begin position="251"/>
        <end position="348"/>
    </location>
</feature>
<dbReference type="Proteomes" id="UP000007110">
    <property type="component" value="Unassembled WGS sequence"/>
</dbReference>
<feature type="transmembrane region" description="Helical" evidence="7">
    <location>
        <begin position="1002"/>
        <end position="1022"/>
    </location>
</feature>
<evidence type="ECO:0000259" key="9">
    <source>
        <dbReference type="PROSITE" id="PS50287"/>
    </source>
</evidence>
<dbReference type="PROSITE" id="PS50287">
    <property type="entry name" value="SRCR_2"/>
    <property type="match status" value="9"/>
</dbReference>
<feature type="compositionally biased region" description="Pro residues" evidence="6">
    <location>
        <begin position="1073"/>
        <end position="1082"/>
    </location>
</feature>
<dbReference type="InParanoid" id="A0A7M7PGC8"/>
<dbReference type="PANTHER" id="PTHR19331:SF486">
    <property type="entry name" value="SRCR DOMAIN-CONTAINING PROTEIN"/>
    <property type="match status" value="1"/>
</dbReference>
<keyword evidence="7" id="KW-0812">Transmembrane</keyword>
<feature type="disulfide bond" evidence="5">
    <location>
        <begin position="317"/>
        <end position="327"/>
    </location>
</feature>
<dbReference type="AlphaFoldDB" id="A0A7M7PGC8"/>
<dbReference type="FunFam" id="3.10.250.10:FF:000011">
    <property type="entry name" value="Scavenger receptor class A member 5"/>
    <property type="match status" value="8"/>
</dbReference>
<feature type="signal peptide" evidence="8">
    <location>
        <begin position="1"/>
        <end position="28"/>
    </location>
</feature>
<feature type="domain" description="SRCR" evidence="9">
    <location>
        <begin position="34"/>
        <end position="136"/>
    </location>
</feature>
<keyword evidence="3 5" id="KW-1015">Disulfide bond</keyword>
<keyword evidence="4" id="KW-0325">Glycoprotein</keyword>
<protein>
    <recommendedName>
        <fullName evidence="9">SRCR domain-containing protein</fullName>
    </recommendedName>
</protein>
<feature type="disulfide bond" evidence="5">
    <location>
        <begin position="74"/>
        <end position="135"/>
    </location>
</feature>
<accession>A0A7M7PGC8</accession>
<dbReference type="SMART" id="SM00202">
    <property type="entry name" value="SR"/>
    <property type="match status" value="9"/>
</dbReference>
<dbReference type="OMA" id="VCANNQW"/>
<feature type="region of interest" description="Disordered" evidence="6">
    <location>
        <begin position="1056"/>
        <end position="1151"/>
    </location>
</feature>
<keyword evidence="11" id="KW-1185">Reference proteome</keyword>
<feature type="disulfide bond" evidence="5">
    <location>
        <begin position="850"/>
        <end position="860"/>
    </location>
</feature>
<feature type="disulfide bond" evidence="5">
    <location>
        <begin position="105"/>
        <end position="115"/>
    </location>
</feature>
<feature type="chain" id="PRO_5029798246" description="SRCR domain-containing protein" evidence="8">
    <location>
        <begin position="29"/>
        <end position="1151"/>
    </location>
</feature>
<comment type="caution">
    <text evidence="5">Lacks conserved residue(s) required for the propagation of feature annotation.</text>
</comment>
<feature type="disulfide bond" evidence="5">
    <location>
        <begin position="963"/>
        <end position="973"/>
    </location>
</feature>
<feature type="domain" description="SRCR" evidence="9">
    <location>
        <begin position="781"/>
        <end position="882"/>
    </location>
</feature>
<dbReference type="InterPro" id="IPR001190">
    <property type="entry name" value="SRCR"/>
</dbReference>
<evidence type="ECO:0000313" key="10">
    <source>
        <dbReference type="EnsemblMetazoa" id="XP_030851449"/>
    </source>
</evidence>
<evidence type="ECO:0000256" key="2">
    <source>
        <dbReference type="ARBA" id="ARBA00022737"/>
    </source>
</evidence>
<keyword evidence="2" id="KW-0677">Repeat</keyword>
<dbReference type="KEGG" id="spu:575431"/>
<feature type="disulfide bond" evidence="5">
    <location>
        <begin position="423"/>
        <end position="433"/>
    </location>
</feature>
<keyword evidence="1 8" id="KW-0732">Signal</keyword>
<reference evidence="10" key="2">
    <citation type="submission" date="2021-01" db="UniProtKB">
        <authorList>
            <consortium name="EnsemblMetazoa"/>
        </authorList>
    </citation>
    <scope>IDENTIFICATION</scope>
</reference>
<dbReference type="GO" id="GO:0016020">
    <property type="term" value="C:membrane"/>
    <property type="evidence" value="ECO:0007669"/>
    <property type="project" value="InterPro"/>
</dbReference>
<evidence type="ECO:0000256" key="6">
    <source>
        <dbReference type="SAM" id="MobiDB-lite"/>
    </source>
</evidence>
<feature type="domain" description="SRCR" evidence="9">
    <location>
        <begin position="675"/>
        <end position="772"/>
    </location>
</feature>
<feature type="disulfide bond" evidence="5">
    <location>
        <begin position="635"/>
        <end position="645"/>
    </location>
</feature>
<dbReference type="RefSeq" id="XP_030851449.1">
    <property type="nucleotide sequence ID" value="XM_030995589.1"/>
</dbReference>
<keyword evidence="7" id="KW-1133">Transmembrane helix</keyword>
<dbReference type="Pfam" id="PF00530">
    <property type="entry name" value="SRCR"/>
    <property type="match status" value="9"/>
</dbReference>
<evidence type="ECO:0000256" key="1">
    <source>
        <dbReference type="ARBA" id="ARBA00022729"/>
    </source>
</evidence>
<dbReference type="PROSITE" id="PS00420">
    <property type="entry name" value="SRCR_1"/>
    <property type="match status" value="8"/>
</dbReference>
<evidence type="ECO:0000256" key="8">
    <source>
        <dbReference type="SAM" id="SignalP"/>
    </source>
</evidence>
<feature type="domain" description="SRCR" evidence="9">
    <location>
        <begin position="357"/>
        <end position="454"/>
    </location>
</feature>
<reference evidence="11" key="1">
    <citation type="submission" date="2015-02" db="EMBL/GenBank/DDBJ databases">
        <title>Genome sequencing for Strongylocentrotus purpuratus.</title>
        <authorList>
            <person name="Murali S."/>
            <person name="Liu Y."/>
            <person name="Vee V."/>
            <person name="English A."/>
            <person name="Wang M."/>
            <person name="Skinner E."/>
            <person name="Han Y."/>
            <person name="Muzny D.M."/>
            <person name="Worley K.C."/>
            <person name="Gibbs R.A."/>
        </authorList>
    </citation>
    <scope>NUCLEOTIDE SEQUENCE</scope>
</reference>
<dbReference type="OrthoDB" id="536948at2759"/>
<feature type="disulfide bond" evidence="5">
    <location>
        <begin position="529"/>
        <end position="539"/>
    </location>
</feature>
<evidence type="ECO:0000256" key="3">
    <source>
        <dbReference type="ARBA" id="ARBA00023157"/>
    </source>
</evidence>
<feature type="domain" description="SRCR" evidence="9">
    <location>
        <begin position="463"/>
        <end position="560"/>
    </location>
</feature>
<feature type="compositionally biased region" description="Pro residues" evidence="6">
    <location>
        <begin position="1100"/>
        <end position="1124"/>
    </location>
</feature>
<dbReference type="SUPFAM" id="SSF56487">
    <property type="entry name" value="SRCR-like"/>
    <property type="match status" value="9"/>
</dbReference>
<feature type="disulfide bond" evidence="5">
    <location>
        <begin position="741"/>
        <end position="751"/>
    </location>
</feature>
<organism evidence="10 11">
    <name type="scientific">Strongylocentrotus purpuratus</name>
    <name type="common">Purple sea urchin</name>
    <dbReference type="NCBI Taxonomy" id="7668"/>
    <lineage>
        <taxon>Eukaryota</taxon>
        <taxon>Metazoa</taxon>
        <taxon>Echinodermata</taxon>
        <taxon>Eleutherozoa</taxon>
        <taxon>Echinozoa</taxon>
        <taxon>Echinoidea</taxon>
        <taxon>Euechinoidea</taxon>
        <taxon>Echinacea</taxon>
        <taxon>Camarodonta</taxon>
        <taxon>Echinidea</taxon>
        <taxon>Strongylocentrotidae</taxon>
        <taxon>Strongylocentrotus</taxon>
    </lineage>
</organism>
<feature type="domain" description="SRCR" evidence="9">
    <location>
        <begin position="892"/>
        <end position="994"/>
    </location>
</feature>
<feature type="domain" description="SRCR" evidence="9">
    <location>
        <begin position="145"/>
        <end position="242"/>
    </location>
</feature>
<evidence type="ECO:0000256" key="7">
    <source>
        <dbReference type="SAM" id="Phobius"/>
    </source>
</evidence>
<feature type="disulfide bond" evidence="5">
    <location>
        <begin position="211"/>
        <end position="221"/>
    </location>
</feature>
<proteinExistence type="predicted"/>
<dbReference type="FunFam" id="3.10.250.10:FF:000006">
    <property type="entry name" value="neurotrypsin isoform X2"/>
    <property type="match status" value="1"/>
</dbReference>
<evidence type="ECO:0000256" key="5">
    <source>
        <dbReference type="PROSITE-ProRule" id="PRU00196"/>
    </source>
</evidence>